<dbReference type="AlphaFoldDB" id="A0A4Y9NHS0"/>
<evidence type="ECO:0000313" key="5">
    <source>
        <dbReference type="EMBL" id="TFV67349.1"/>
    </source>
</evidence>
<keyword evidence="1" id="KW-0547">Nucleotide-binding</keyword>
<dbReference type="PANTHER" id="PTHR30134">
    <property type="entry name" value="HYDROGENASE PROTEIN ASSEMBLY PROTEIN, NICKEL CHAPERONE"/>
    <property type="match status" value="1"/>
</dbReference>
<reference evidence="5 6" key="2">
    <citation type="submission" date="2019-03" db="EMBL/GenBank/DDBJ databases">
        <title>Bradyrhizobium strains diversity.</title>
        <authorList>
            <person name="Urquiaga M.C.O."/>
            <person name="Hungria M."/>
            <person name="Delamuta J.R.M."/>
            <person name="Klepa M.S."/>
        </authorList>
    </citation>
    <scope>NUCLEOTIDE SEQUENCE [LARGE SCALE GENOMIC DNA]</scope>
    <source>
        <strain evidence="5 6">CNPSo 3426</strain>
    </source>
</reference>
<dbReference type="OrthoDB" id="9802035at2"/>
<evidence type="ECO:0000313" key="6">
    <source>
        <dbReference type="Proteomes" id="UP000297700"/>
    </source>
</evidence>
<accession>A0A4Y9NHS0</accession>
<evidence type="ECO:0000256" key="1">
    <source>
        <dbReference type="ARBA" id="ARBA00022741"/>
    </source>
</evidence>
<keyword evidence="2" id="KW-0378">Hydrolase</keyword>
<dbReference type="InterPro" id="IPR027417">
    <property type="entry name" value="P-loop_NTPase"/>
</dbReference>
<dbReference type="Proteomes" id="UP000298225">
    <property type="component" value="Unassembled WGS sequence"/>
</dbReference>
<dbReference type="Gene3D" id="3.40.50.300">
    <property type="entry name" value="P-loop containing nucleotide triphosphate hydrolases"/>
    <property type="match status" value="1"/>
</dbReference>
<dbReference type="EMBL" id="SPQS01000064">
    <property type="protein sequence ID" value="TFV67349.1"/>
    <property type="molecule type" value="Genomic_DNA"/>
</dbReference>
<name>A0A4Y9NHS0_9BRAD</name>
<dbReference type="GO" id="GO:0008270">
    <property type="term" value="F:zinc ion binding"/>
    <property type="evidence" value="ECO:0007669"/>
    <property type="project" value="TreeGrafter"/>
</dbReference>
<comment type="caution">
    <text evidence="5">The sequence shown here is derived from an EMBL/GenBank/DDBJ whole genome shotgun (WGS) entry which is preliminary data.</text>
</comment>
<dbReference type="EMBL" id="SPQU01000066">
    <property type="protein sequence ID" value="TFV28633.1"/>
    <property type="molecule type" value="Genomic_DNA"/>
</dbReference>
<dbReference type="GO" id="GO:0016151">
    <property type="term" value="F:nickel cation binding"/>
    <property type="evidence" value="ECO:0007669"/>
    <property type="project" value="InterPro"/>
</dbReference>
<keyword evidence="7" id="KW-1185">Reference proteome</keyword>
<dbReference type="RefSeq" id="WP_135167587.1">
    <property type="nucleotide sequence ID" value="NZ_SPQS01000064.1"/>
</dbReference>
<keyword evidence="3" id="KW-0342">GTP-binding</keyword>
<evidence type="ECO:0000256" key="2">
    <source>
        <dbReference type="ARBA" id="ARBA00022801"/>
    </source>
</evidence>
<reference evidence="4 7" key="1">
    <citation type="submission" date="2019-03" db="EMBL/GenBank/DDBJ databases">
        <title>Bradyrhizobium strains diversity isolated from Chamaecrista fasciculata.</title>
        <authorList>
            <person name="Urquiaga M.C.O."/>
            <person name="Hungria M."/>
            <person name="Delamuta J.R.M."/>
        </authorList>
    </citation>
    <scope>NUCLEOTIDE SEQUENCE [LARGE SCALE GENOMIC DNA]</scope>
    <source>
        <strain evidence="4 7">CNPSo 3424</strain>
    </source>
</reference>
<dbReference type="PANTHER" id="PTHR30134:SF2">
    <property type="entry name" value="HYDROGENASE MATURATION FACTOR HYPB"/>
    <property type="match status" value="1"/>
</dbReference>
<proteinExistence type="predicted"/>
<evidence type="ECO:0000313" key="4">
    <source>
        <dbReference type="EMBL" id="TFV28633.1"/>
    </source>
</evidence>
<dbReference type="GO" id="GO:0003924">
    <property type="term" value="F:GTPase activity"/>
    <property type="evidence" value="ECO:0007669"/>
    <property type="project" value="InterPro"/>
</dbReference>
<accession>A0A4Y9KRC9</accession>
<protein>
    <submittedName>
        <fullName evidence="5">Uncharacterized protein</fullName>
    </submittedName>
</protein>
<evidence type="ECO:0000256" key="3">
    <source>
        <dbReference type="ARBA" id="ARBA00023134"/>
    </source>
</evidence>
<dbReference type="SUPFAM" id="SSF52540">
    <property type="entry name" value="P-loop containing nucleoside triphosphate hydrolases"/>
    <property type="match status" value="1"/>
</dbReference>
<evidence type="ECO:0000313" key="7">
    <source>
        <dbReference type="Proteomes" id="UP000298225"/>
    </source>
</evidence>
<sequence length="72" mass="8246">MFAASSLMVINKIDLAPLLEFDFGKTIEYARRVNPNIEVLLVSARTGEGLGALYAWIDRRAWHQRRAVEDIR</sequence>
<dbReference type="GO" id="GO:0051604">
    <property type="term" value="P:protein maturation"/>
    <property type="evidence" value="ECO:0007669"/>
    <property type="project" value="InterPro"/>
</dbReference>
<dbReference type="Proteomes" id="UP000297700">
    <property type="component" value="Unassembled WGS sequence"/>
</dbReference>
<organism evidence="5 6">
    <name type="scientific">Bradyrhizobium frederickii</name>
    <dbReference type="NCBI Taxonomy" id="2560054"/>
    <lineage>
        <taxon>Bacteria</taxon>
        <taxon>Pseudomonadati</taxon>
        <taxon>Pseudomonadota</taxon>
        <taxon>Alphaproteobacteria</taxon>
        <taxon>Hyphomicrobiales</taxon>
        <taxon>Nitrobacteraceae</taxon>
        <taxon>Bradyrhizobium</taxon>
    </lineage>
</organism>
<gene>
    <name evidence="5" type="ORF">E4K64_38695</name>
    <name evidence="4" type="ORF">E4K66_38795</name>
</gene>
<dbReference type="GO" id="GO:0005525">
    <property type="term" value="F:GTP binding"/>
    <property type="evidence" value="ECO:0007669"/>
    <property type="project" value="UniProtKB-KW"/>
</dbReference>
<dbReference type="InterPro" id="IPR004392">
    <property type="entry name" value="Hyd_mat_HypB"/>
</dbReference>